<keyword evidence="2" id="KW-1185">Reference proteome</keyword>
<dbReference type="Proteomes" id="UP000887575">
    <property type="component" value="Unassembled WGS sequence"/>
</dbReference>
<protein>
    <recommendedName>
        <fullName evidence="4">Secreted protein</fullName>
    </recommendedName>
</protein>
<feature type="signal peptide" evidence="1">
    <location>
        <begin position="1"/>
        <end position="17"/>
    </location>
</feature>
<proteinExistence type="predicted"/>
<accession>A0AAF3FK14</accession>
<evidence type="ECO:0008006" key="4">
    <source>
        <dbReference type="Google" id="ProtNLM"/>
    </source>
</evidence>
<dbReference type="AlphaFoldDB" id="A0AAF3FK14"/>
<name>A0AAF3FK14_9BILA</name>
<sequence>MKESILLIILLIIEGNAKPSQFEISPIEGKLLSNIDQETMCKIIDENSKKETNSSFQKIYQHGKEILCVEKEKDFINQVFKCSFNGNQETIENIHKICNEITEKSNDLCNPAHRGLSFLALFTQIDYIADRAKCFTEVVEAMEKLGEERKEGMHKIYFAFNHVD</sequence>
<dbReference type="WBParaSite" id="MBELARI_LOCUS7307">
    <property type="protein sequence ID" value="MBELARI_LOCUS7307"/>
    <property type="gene ID" value="MBELARI_LOCUS7307"/>
</dbReference>
<evidence type="ECO:0000313" key="3">
    <source>
        <dbReference type="WBParaSite" id="MBELARI_LOCUS7307"/>
    </source>
</evidence>
<evidence type="ECO:0000256" key="1">
    <source>
        <dbReference type="SAM" id="SignalP"/>
    </source>
</evidence>
<organism evidence="2 3">
    <name type="scientific">Mesorhabditis belari</name>
    <dbReference type="NCBI Taxonomy" id="2138241"/>
    <lineage>
        <taxon>Eukaryota</taxon>
        <taxon>Metazoa</taxon>
        <taxon>Ecdysozoa</taxon>
        <taxon>Nematoda</taxon>
        <taxon>Chromadorea</taxon>
        <taxon>Rhabditida</taxon>
        <taxon>Rhabditina</taxon>
        <taxon>Rhabditomorpha</taxon>
        <taxon>Rhabditoidea</taxon>
        <taxon>Rhabditidae</taxon>
        <taxon>Mesorhabditinae</taxon>
        <taxon>Mesorhabditis</taxon>
    </lineage>
</organism>
<reference evidence="3" key="1">
    <citation type="submission" date="2024-02" db="UniProtKB">
        <authorList>
            <consortium name="WormBaseParasite"/>
        </authorList>
    </citation>
    <scope>IDENTIFICATION</scope>
</reference>
<evidence type="ECO:0000313" key="2">
    <source>
        <dbReference type="Proteomes" id="UP000887575"/>
    </source>
</evidence>
<feature type="chain" id="PRO_5042252498" description="Secreted protein" evidence="1">
    <location>
        <begin position="18"/>
        <end position="164"/>
    </location>
</feature>
<keyword evidence="1" id="KW-0732">Signal</keyword>